<evidence type="ECO:0000256" key="3">
    <source>
        <dbReference type="ARBA" id="ARBA00022989"/>
    </source>
</evidence>
<gene>
    <name evidence="7" type="ORF">PMAYCL1PPCAC_33291</name>
</gene>
<dbReference type="EMBL" id="BTRK01000006">
    <property type="protein sequence ID" value="GMR63096.1"/>
    <property type="molecule type" value="Genomic_DNA"/>
</dbReference>
<sequence length="71" mass="7798">IFRVAITLAFPSFVCVHFTATLQRVVTTCTGNRRLHTIIARCCLALTLAICISYMAIGFVNYPLEGGTPFC</sequence>
<accession>A0AAN5DGG1</accession>
<evidence type="ECO:0000256" key="1">
    <source>
        <dbReference type="ARBA" id="ARBA00004141"/>
    </source>
</evidence>
<dbReference type="GO" id="GO:0016020">
    <property type="term" value="C:membrane"/>
    <property type="evidence" value="ECO:0007669"/>
    <property type="project" value="UniProtKB-SubCell"/>
</dbReference>
<proteinExistence type="inferred from homology"/>
<evidence type="ECO:0000256" key="2">
    <source>
        <dbReference type="ARBA" id="ARBA00022692"/>
    </source>
</evidence>
<dbReference type="GO" id="GO:0004984">
    <property type="term" value="F:olfactory receptor activity"/>
    <property type="evidence" value="ECO:0007669"/>
    <property type="project" value="TreeGrafter"/>
</dbReference>
<dbReference type="PANTHER" id="PTHR31357">
    <property type="entry name" value="SERPENTINE RECEPTOR CLASS ALPHA-10"/>
    <property type="match status" value="1"/>
</dbReference>
<reference evidence="8" key="1">
    <citation type="submission" date="2022-10" db="EMBL/GenBank/DDBJ databases">
        <title>Genome assembly of Pristionchus species.</title>
        <authorList>
            <person name="Yoshida K."/>
            <person name="Sommer R.J."/>
        </authorList>
    </citation>
    <scope>NUCLEOTIDE SEQUENCE [LARGE SCALE GENOMIC DNA]</scope>
    <source>
        <strain evidence="8">RS5460</strain>
    </source>
</reference>
<keyword evidence="2 6" id="KW-0812">Transmembrane</keyword>
<dbReference type="AlphaFoldDB" id="A0AAN5DGG1"/>
<evidence type="ECO:0000256" key="4">
    <source>
        <dbReference type="ARBA" id="ARBA00023136"/>
    </source>
</evidence>
<organism evidence="7 8">
    <name type="scientific">Pristionchus mayeri</name>
    <dbReference type="NCBI Taxonomy" id="1317129"/>
    <lineage>
        <taxon>Eukaryota</taxon>
        <taxon>Metazoa</taxon>
        <taxon>Ecdysozoa</taxon>
        <taxon>Nematoda</taxon>
        <taxon>Chromadorea</taxon>
        <taxon>Rhabditida</taxon>
        <taxon>Rhabditina</taxon>
        <taxon>Diplogasteromorpha</taxon>
        <taxon>Diplogasteroidea</taxon>
        <taxon>Neodiplogasteridae</taxon>
        <taxon>Pristionchus</taxon>
    </lineage>
</organism>
<comment type="similarity">
    <text evidence="5">Belongs to the nematode receptor-like protein sra family.</text>
</comment>
<keyword evidence="4 6" id="KW-0472">Membrane</keyword>
<feature type="non-terminal residue" evidence="7">
    <location>
        <position position="1"/>
    </location>
</feature>
<protein>
    <recommendedName>
        <fullName evidence="9">G protein-coupled receptor</fullName>
    </recommendedName>
</protein>
<name>A0AAN5DGG1_9BILA</name>
<feature type="transmembrane region" description="Helical" evidence="6">
    <location>
        <begin position="38"/>
        <end position="60"/>
    </location>
</feature>
<evidence type="ECO:0000313" key="8">
    <source>
        <dbReference type="Proteomes" id="UP001328107"/>
    </source>
</evidence>
<dbReference type="PANTHER" id="PTHR31357:SF5">
    <property type="entry name" value="SERPENTINE RECEPTOR CLASS ALPHA-1-RELATED"/>
    <property type="match status" value="1"/>
</dbReference>
<evidence type="ECO:0000256" key="5">
    <source>
        <dbReference type="ARBA" id="ARBA00037994"/>
    </source>
</evidence>
<feature type="non-terminal residue" evidence="7">
    <location>
        <position position="71"/>
    </location>
</feature>
<evidence type="ECO:0008006" key="9">
    <source>
        <dbReference type="Google" id="ProtNLM"/>
    </source>
</evidence>
<keyword evidence="3 6" id="KW-1133">Transmembrane helix</keyword>
<feature type="transmembrane region" description="Helical" evidence="6">
    <location>
        <begin position="6"/>
        <end position="26"/>
    </location>
</feature>
<dbReference type="Proteomes" id="UP001328107">
    <property type="component" value="Unassembled WGS sequence"/>
</dbReference>
<keyword evidence="8" id="KW-1185">Reference proteome</keyword>
<evidence type="ECO:0000313" key="7">
    <source>
        <dbReference type="EMBL" id="GMR63096.1"/>
    </source>
</evidence>
<dbReference type="InterPro" id="IPR051080">
    <property type="entry name" value="Nematode_rcpt-like_serp_alpha"/>
</dbReference>
<comment type="caution">
    <text evidence="7">The sequence shown here is derived from an EMBL/GenBank/DDBJ whole genome shotgun (WGS) entry which is preliminary data.</text>
</comment>
<comment type="subcellular location">
    <subcellularLocation>
        <location evidence="1">Membrane</location>
        <topology evidence="1">Multi-pass membrane protein</topology>
    </subcellularLocation>
</comment>
<evidence type="ECO:0000256" key="6">
    <source>
        <dbReference type="SAM" id="Phobius"/>
    </source>
</evidence>